<dbReference type="PROSITE" id="PS51392">
    <property type="entry name" value="KEN"/>
    <property type="match status" value="1"/>
</dbReference>
<dbReference type="InterPro" id="IPR045133">
    <property type="entry name" value="IRE1/2-like"/>
</dbReference>
<evidence type="ECO:0000259" key="5">
    <source>
        <dbReference type="PROSITE" id="PS50011"/>
    </source>
</evidence>
<keyword evidence="2" id="KW-0547">Nucleotide-binding</keyword>
<feature type="compositionally biased region" description="Basic residues" evidence="4">
    <location>
        <begin position="71"/>
        <end position="82"/>
    </location>
</feature>
<dbReference type="InterPro" id="IPR011009">
    <property type="entry name" value="Kinase-like_dom_sf"/>
</dbReference>
<dbReference type="SMART" id="SM00220">
    <property type="entry name" value="S_TKc"/>
    <property type="match status" value="1"/>
</dbReference>
<feature type="region of interest" description="Disordered" evidence="4">
    <location>
        <begin position="54"/>
        <end position="91"/>
    </location>
</feature>
<dbReference type="InterPro" id="IPR010513">
    <property type="entry name" value="KEN_dom"/>
</dbReference>
<dbReference type="Pfam" id="PF00069">
    <property type="entry name" value="Pkinase"/>
    <property type="match status" value="1"/>
</dbReference>
<evidence type="ECO:0000259" key="6">
    <source>
        <dbReference type="PROSITE" id="PS51392"/>
    </source>
</evidence>
<proteinExistence type="predicted"/>
<sequence>MVFHVNSDGKYFITHPWKLLEIASWDIAKFVVAPFCLVGLVFQMWTFSNQTQGLQQDQGNLKPDEKMVKNPPKKKKNKKSSSKKKEGNLQYQHVGETEIEADQENDIDIRYGDQSIFEPQPQSHQPTENLELELKSIVRDKSSINNLTKLLAVGADGIEVFEDTRDQRLVAVKRIIYSDEALAIAYNERQNHYNTENHSNQILRHYGLDFTDSYIYVYLQPWMCTIVSGVAELHRSNIIHRDINLESFFIMATEDEDFIAKLGDLSMGKLLGDSGYFGEQKRKAPEQIQRKNQFEGLTNDVYFLGCVFGFSISQGNHVFEDVHFYSVASRCFVGSKEKDVWNSLQKSAGIVLENDKCWDTRLEDAFRIKIAKEGYSCDRLADLVRLVRNTLWHYGGEENEDVEHIVGTSQESILEYFDRKFPQLLVQVYYIAFDHYRTHKDLRTYFEHSITRLWEMTHDICHLASPLLD</sequence>
<dbReference type="PROSITE" id="PS50011">
    <property type="entry name" value="PROTEIN_KINASE_DOM"/>
    <property type="match status" value="1"/>
</dbReference>
<dbReference type="EMBL" id="JAGKQM010000009">
    <property type="protein sequence ID" value="KAH0913704.1"/>
    <property type="molecule type" value="Genomic_DNA"/>
</dbReference>
<evidence type="ECO:0008006" key="9">
    <source>
        <dbReference type="Google" id="ProtNLM"/>
    </source>
</evidence>
<organism evidence="7 8">
    <name type="scientific">Brassica napus</name>
    <name type="common">Rape</name>
    <dbReference type="NCBI Taxonomy" id="3708"/>
    <lineage>
        <taxon>Eukaryota</taxon>
        <taxon>Viridiplantae</taxon>
        <taxon>Streptophyta</taxon>
        <taxon>Embryophyta</taxon>
        <taxon>Tracheophyta</taxon>
        <taxon>Spermatophyta</taxon>
        <taxon>Magnoliopsida</taxon>
        <taxon>eudicotyledons</taxon>
        <taxon>Gunneridae</taxon>
        <taxon>Pentapetalae</taxon>
        <taxon>rosids</taxon>
        <taxon>malvids</taxon>
        <taxon>Brassicales</taxon>
        <taxon>Brassicaceae</taxon>
        <taxon>Brassiceae</taxon>
        <taxon>Brassica</taxon>
    </lineage>
</organism>
<evidence type="ECO:0000256" key="1">
    <source>
        <dbReference type="ARBA" id="ARBA00022729"/>
    </source>
</evidence>
<keyword evidence="1" id="KW-0732">Signal</keyword>
<dbReference type="Proteomes" id="UP000824890">
    <property type="component" value="Unassembled WGS sequence"/>
</dbReference>
<evidence type="ECO:0000313" key="8">
    <source>
        <dbReference type="Proteomes" id="UP000824890"/>
    </source>
</evidence>
<dbReference type="Pfam" id="PF06479">
    <property type="entry name" value="Ribonuc_2-5A"/>
    <property type="match status" value="1"/>
</dbReference>
<evidence type="ECO:0000313" key="7">
    <source>
        <dbReference type="EMBL" id="KAH0913704.1"/>
    </source>
</evidence>
<name>A0ABQ8C9G4_BRANA</name>
<feature type="domain" description="Protein kinase" evidence="5">
    <location>
        <begin position="80"/>
        <end position="417"/>
    </location>
</feature>
<protein>
    <recommendedName>
        <fullName evidence="9">Protein kinase domain-containing protein</fullName>
    </recommendedName>
</protein>
<dbReference type="InterPro" id="IPR038357">
    <property type="entry name" value="KEN_sf"/>
</dbReference>
<feature type="domain" description="KEN" evidence="6">
    <location>
        <begin position="312"/>
        <end position="448"/>
    </location>
</feature>
<dbReference type="SUPFAM" id="SSF56112">
    <property type="entry name" value="Protein kinase-like (PK-like)"/>
    <property type="match status" value="1"/>
</dbReference>
<dbReference type="Gene3D" id="3.30.200.20">
    <property type="entry name" value="Phosphorylase Kinase, domain 1"/>
    <property type="match status" value="1"/>
</dbReference>
<dbReference type="Gene3D" id="1.10.510.10">
    <property type="entry name" value="Transferase(Phosphotransferase) domain 1"/>
    <property type="match status" value="1"/>
</dbReference>
<accession>A0ABQ8C9G4</accession>
<evidence type="ECO:0000256" key="4">
    <source>
        <dbReference type="SAM" id="MobiDB-lite"/>
    </source>
</evidence>
<evidence type="ECO:0000256" key="2">
    <source>
        <dbReference type="ARBA" id="ARBA00022741"/>
    </source>
</evidence>
<keyword evidence="8" id="KW-1185">Reference proteome</keyword>
<dbReference type="Gene3D" id="1.20.1440.180">
    <property type="entry name" value="KEN domain"/>
    <property type="match status" value="1"/>
</dbReference>
<keyword evidence="3" id="KW-0067">ATP-binding</keyword>
<dbReference type="InterPro" id="IPR000719">
    <property type="entry name" value="Prot_kinase_dom"/>
</dbReference>
<reference evidence="7 8" key="1">
    <citation type="submission" date="2021-05" db="EMBL/GenBank/DDBJ databases">
        <title>Genome Assembly of Synthetic Allotetraploid Brassica napus Reveals Homoeologous Exchanges between Subgenomes.</title>
        <authorList>
            <person name="Davis J.T."/>
        </authorList>
    </citation>
    <scope>NUCLEOTIDE SEQUENCE [LARGE SCALE GENOMIC DNA]</scope>
    <source>
        <strain evidence="8">cv. Da-Ae</strain>
        <tissue evidence="7">Seedling</tissue>
    </source>
</reference>
<evidence type="ECO:0000256" key="3">
    <source>
        <dbReference type="ARBA" id="ARBA00022840"/>
    </source>
</evidence>
<comment type="caution">
    <text evidence="7">The sequence shown here is derived from an EMBL/GenBank/DDBJ whole genome shotgun (WGS) entry which is preliminary data.</text>
</comment>
<gene>
    <name evidence="7" type="ORF">HID58_037025</name>
</gene>
<dbReference type="PANTHER" id="PTHR13954:SF6">
    <property type="entry name" value="NON-SPECIFIC SERINE_THREONINE PROTEIN KINASE"/>
    <property type="match status" value="1"/>
</dbReference>
<dbReference type="PANTHER" id="PTHR13954">
    <property type="entry name" value="IRE1-RELATED"/>
    <property type="match status" value="1"/>
</dbReference>